<dbReference type="KEGG" id="amob:HG15A2_41940"/>
<gene>
    <name evidence="2" type="primary">ulaE_2</name>
    <name evidence="2" type="ORF">HG15A2_41940</name>
</gene>
<dbReference type="InterPro" id="IPR036237">
    <property type="entry name" value="Xyl_isomerase-like_sf"/>
</dbReference>
<evidence type="ECO:0000259" key="1">
    <source>
        <dbReference type="Pfam" id="PF01261"/>
    </source>
</evidence>
<accession>A0A517N130</accession>
<dbReference type="EC" id="5.1.3.22" evidence="2"/>
<dbReference type="PANTHER" id="PTHR12110">
    <property type="entry name" value="HYDROXYPYRUVATE ISOMERASE"/>
    <property type="match status" value="1"/>
</dbReference>
<evidence type="ECO:0000313" key="2">
    <source>
        <dbReference type="EMBL" id="QDT00852.1"/>
    </source>
</evidence>
<dbReference type="SUPFAM" id="SSF51658">
    <property type="entry name" value="Xylose isomerase-like"/>
    <property type="match status" value="1"/>
</dbReference>
<dbReference type="Proteomes" id="UP000319852">
    <property type="component" value="Chromosome"/>
</dbReference>
<reference evidence="2 3" key="1">
    <citation type="submission" date="2019-02" db="EMBL/GenBank/DDBJ databases">
        <title>Deep-cultivation of Planctomycetes and their phenomic and genomic characterization uncovers novel biology.</title>
        <authorList>
            <person name="Wiegand S."/>
            <person name="Jogler M."/>
            <person name="Boedeker C."/>
            <person name="Pinto D."/>
            <person name="Vollmers J."/>
            <person name="Rivas-Marin E."/>
            <person name="Kohn T."/>
            <person name="Peeters S.H."/>
            <person name="Heuer A."/>
            <person name="Rast P."/>
            <person name="Oberbeckmann S."/>
            <person name="Bunk B."/>
            <person name="Jeske O."/>
            <person name="Meyerdierks A."/>
            <person name="Storesund J.E."/>
            <person name="Kallscheuer N."/>
            <person name="Luecker S."/>
            <person name="Lage O.M."/>
            <person name="Pohl T."/>
            <person name="Merkel B.J."/>
            <person name="Hornburger P."/>
            <person name="Mueller R.-W."/>
            <person name="Bruemmer F."/>
            <person name="Labrenz M."/>
            <person name="Spormann A.M."/>
            <person name="Op den Camp H."/>
            <person name="Overmann J."/>
            <person name="Amann R."/>
            <person name="Jetten M.S.M."/>
            <person name="Mascher T."/>
            <person name="Medema M.H."/>
            <person name="Devos D.P."/>
            <person name="Kaster A.-K."/>
            <person name="Ovreas L."/>
            <person name="Rohde M."/>
            <person name="Galperin M.Y."/>
            <person name="Jogler C."/>
        </authorList>
    </citation>
    <scope>NUCLEOTIDE SEQUENCE [LARGE SCALE GENOMIC DNA]</scope>
    <source>
        <strain evidence="2 3">HG15A2</strain>
    </source>
</reference>
<dbReference type="PANTHER" id="PTHR12110:SF53">
    <property type="entry name" value="BLR5974 PROTEIN"/>
    <property type="match status" value="1"/>
</dbReference>
<name>A0A517N130_9BACT</name>
<dbReference type="GO" id="GO:0034015">
    <property type="term" value="F:L-ribulose-5-phosphate 3-epimerase activity"/>
    <property type="evidence" value="ECO:0007669"/>
    <property type="project" value="UniProtKB-EC"/>
</dbReference>
<dbReference type="RefSeq" id="WP_145062621.1">
    <property type="nucleotide sequence ID" value="NZ_CP036263.1"/>
</dbReference>
<protein>
    <submittedName>
        <fullName evidence="2">L-ribulose-5-phosphate 3-epimerase UlaE</fullName>
        <ecNumber evidence="2">5.1.3.22</ecNumber>
    </submittedName>
</protein>
<proteinExistence type="predicted"/>
<dbReference type="InterPro" id="IPR013022">
    <property type="entry name" value="Xyl_isomerase-like_TIM-brl"/>
</dbReference>
<sequence>MSNERWPLGVFASVDAGFGVKLDVAAALGVPTIHLHAPANLADPVQAAQDYSEKTAHLGIRPTLVFTEFGDESYESIPIVKETVGLVPEATREKRVEILKRTVVFANELGVNAVGLHVGFVPHDTEDPTYAVIVETLQEACDYAKTHQTSIHLETGQEPADVLLAFLKAVDRANLFINFDPANMILYGCGEPLPALEKLAPYVRSVHCKDATWSDQPEETWGAEVPLGEGDVGMREYLQTLKKIGYEGPLTIEREISQEPARQEAEIGAALGLLTKLKKELLS</sequence>
<dbReference type="OrthoDB" id="3185623at2"/>
<feature type="domain" description="Xylose isomerase-like TIM barrel" evidence="1">
    <location>
        <begin position="23"/>
        <end position="267"/>
    </location>
</feature>
<dbReference type="EMBL" id="CP036263">
    <property type="protein sequence ID" value="QDT00852.1"/>
    <property type="molecule type" value="Genomic_DNA"/>
</dbReference>
<dbReference type="Gene3D" id="3.20.20.150">
    <property type="entry name" value="Divalent-metal-dependent TIM barrel enzymes"/>
    <property type="match status" value="1"/>
</dbReference>
<keyword evidence="3" id="KW-1185">Reference proteome</keyword>
<dbReference type="AlphaFoldDB" id="A0A517N130"/>
<organism evidence="2 3">
    <name type="scientific">Adhaeretor mobilis</name>
    <dbReference type="NCBI Taxonomy" id="1930276"/>
    <lineage>
        <taxon>Bacteria</taxon>
        <taxon>Pseudomonadati</taxon>
        <taxon>Planctomycetota</taxon>
        <taxon>Planctomycetia</taxon>
        <taxon>Pirellulales</taxon>
        <taxon>Lacipirellulaceae</taxon>
        <taxon>Adhaeretor</taxon>
    </lineage>
</organism>
<dbReference type="Pfam" id="PF01261">
    <property type="entry name" value="AP_endonuc_2"/>
    <property type="match status" value="1"/>
</dbReference>
<dbReference type="InterPro" id="IPR050312">
    <property type="entry name" value="IolE/XylAMocC-like"/>
</dbReference>
<keyword evidence="2" id="KW-0413">Isomerase</keyword>
<evidence type="ECO:0000313" key="3">
    <source>
        <dbReference type="Proteomes" id="UP000319852"/>
    </source>
</evidence>